<organism evidence="2 3">
    <name type="scientific">Pontiella sulfatireligans</name>
    <dbReference type="NCBI Taxonomy" id="2750658"/>
    <lineage>
        <taxon>Bacteria</taxon>
        <taxon>Pseudomonadati</taxon>
        <taxon>Kiritimatiellota</taxon>
        <taxon>Kiritimatiellia</taxon>
        <taxon>Kiritimatiellales</taxon>
        <taxon>Pontiellaceae</taxon>
        <taxon>Pontiella</taxon>
    </lineage>
</organism>
<evidence type="ECO:0000313" key="3">
    <source>
        <dbReference type="Proteomes" id="UP000346198"/>
    </source>
</evidence>
<dbReference type="Proteomes" id="UP000346198">
    <property type="component" value="Unassembled WGS sequence"/>
</dbReference>
<evidence type="ECO:0000313" key="2">
    <source>
        <dbReference type="EMBL" id="VGO22559.1"/>
    </source>
</evidence>
<evidence type="ECO:0000259" key="1">
    <source>
        <dbReference type="Pfam" id="PF12728"/>
    </source>
</evidence>
<reference evidence="2 3" key="1">
    <citation type="submission" date="2019-04" db="EMBL/GenBank/DDBJ databases">
        <authorList>
            <person name="Van Vliet M D."/>
        </authorList>
    </citation>
    <scope>NUCLEOTIDE SEQUENCE [LARGE SCALE GENOMIC DNA]</scope>
    <source>
        <strain evidence="2 3">F21</strain>
    </source>
</reference>
<proteinExistence type="predicted"/>
<dbReference type="Pfam" id="PF12728">
    <property type="entry name" value="HTH_17"/>
    <property type="match status" value="1"/>
</dbReference>
<dbReference type="EMBL" id="CAAHFH010000002">
    <property type="protein sequence ID" value="VGO22559.1"/>
    <property type="molecule type" value="Genomic_DNA"/>
</dbReference>
<feature type="domain" description="Helix-turn-helix" evidence="1">
    <location>
        <begin position="43"/>
        <end position="93"/>
    </location>
</feature>
<keyword evidence="3" id="KW-1185">Reference proteome</keyword>
<name>A0A6C2UR29_9BACT</name>
<sequence>MQRQTKHLIEIAMKADHSVSGIHFAKVMEAVNDDQTLPEKLCFTQKEVAYALSMSRQTVRTLVQKRILNPVDISGEGLWRYPKKQIEDRLKQHGEPASD</sequence>
<dbReference type="RefSeq" id="WP_136064001.1">
    <property type="nucleotide sequence ID" value="NZ_CAAHFH010000002.1"/>
</dbReference>
<protein>
    <recommendedName>
        <fullName evidence="1">Helix-turn-helix domain-containing protein</fullName>
    </recommendedName>
</protein>
<dbReference type="InterPro" id="IPR041657">
    <property type="entry name" value="HTH_17"/>
</dbReference>
<gene>
    <name evidence="2" type="ORF">SCARR_04644</name>
</gene>
<dbReference type="AlphaFoldDB" id="A0A6C2UR29"/>
<accession>A0A6C2UR29</accession>